<dbReference type="PROSITE" id="PS51257">
    <property type="entry name" value="PROKAR_LIPOPROTEIN"/>
    <property type="match status" value="1"/>
</dbReference>
<dbReference type="RefSeq" id="WP_157096684.1">
    <property type="nucleotide sequence ID" value="NZ_CP016591.1"/>
</dbReference>
<organism evidence="3 4">
    <name type="scientific">Tsuneonella dongtanensis</name>
    <dbReference type="NCBI Taxonomy" id="692370"/>
    <lineage>
        <taxon>Bacteria</taxon>
        <taxon>Pseudomonadati</taxon>
        <taxon>Pseudomonadota</taxon>
        <taxon>Alphaproteobacteria</taxon>
        <taxon>Sphingomonadales</taxon>
        <taxon>Erythrobacteraceae</taxon>
        <taxon>Tsuneonella</taxon>
    </lineage>
</organism>
<proteinExistence type="predicted"/>
<accession>A0A1B2AD40</accession>
<dbReference type="Proteomes" id="UP000092932">
    <property type="component" value="Chromosome"/>
</dbReference>
<feature type="signal peptide" evidence="2">
    <location>
        <begin position="1"/>
        <end position="22"/>
    </location>
</feature>
<dbReference type="EMBL" id="CP016591">
    <property type="protein sequence ID" value="ANY20034.1"/>
    <property type="molecule type" value="Genomic_DNA"/>
</dbReference>
<gene>
    <name evidence="3" type="ORF">A6F68_01519</name>
</gene>
<feature type="chain" id="PRO_5008534053" description="Lipoprotein" evidence="2">
    <location>
        <begin position="23"/>
        <end position="138"/>
    </location>
</feature>
<name>A0A1B2AD40_9SPHN</name>
<dbReference type="STRING" id="692370.A6F68_01519"/>
<evidence type="ECO:0000256" key="1">
    <source>
        <dbReference type="SAM" id="MobiDB-lite"/>
    </source>
</evidence>
<evidence type="ECO:0000313" key="4">
    <source>
        <dbReference type="Proteomes" id="UP000092932"/>
    </source>
</evidence>
<dbReference type="OrthoDB" id="7408034at2"/>
<sequence length="138" mass="14258">MKRLIAMAAVAALAACSQPAPEADAEADAAAAEAAAPAETTTMAADGKPSTGKYEVTMADGTKHTVDVMPDGTYKVTGADGAAIDSGKWVQKSPEQYCETSDKEGSNEVCYTEKFENGVYTSLNPETGETATVVRIEG</sequence>
<feature type="compositionally biased region" description="Low complexity" evidence="1">
    <location>
        <begin position="29"/>
        <end position="46"/>
    </location>
</feature>
<evidence type="ECO:0000256" key="2">
    <source>
        <dbReference type="SAM" id="SignalP"/>
    </source>
</evidence>
<protein>
    <recommendedName>
        <fullName evidence="5">Lipoprotein</fullName>
    </recommendedName>
</protein>
<evidence type="ECO:0008006" key="5">
    <source>
        <dbReference type="Google" id="ProtNLM"/>
    </source>
</evidence>
<keyword evidence="4" id="KW-1185">Reference proteome</keyword>
<feature type="region of interest" description="Disordered" evidence="1">
    <location>
        <begin position="29"/>
        <end position="52"/>
    </location>
</feature>
<evidence type="ECO:0000313" key="3">
    <source>
        <dbReference type="EMBL" id="ANY20034.1"/>
    </source>
</evidence>
<dbReference type="KEGG" id="ado:A6F68_01519"/>
<keyword evidence="2" id="KW-0732">Signal</keyword>
<reference evidence="3 4" key="1">
    <citation type="submission" date="2016-07" db="EMBL/GenBank/DDBJ databases">
        <title>Complete genome sequence of Altererythrobacter dongtanensis KCTC 22672, a type strain with esterase isolated from tidal flat.</title>
        <authorList>
            <person name="Cheng H."/>
            <person name="Wu Y.-H."/>
            <person name="Zhou P."/>
            <person name="Huo Y.-Y."/>
            <person name="Wang C.-S."/>
            <person name="Xu X.-W."/>
        </authorList>
    </citation>
    <scope>NUCLEOTIDE SEQUENCE [LARGE SCALE GENOMIC DNA]</scope>
    <source>
        <strain evidence="3 4">KCTC 22672</strain>
    </source>
</reference>
<dbReference type="AlphaFoldDB" id="A0A1B2AD40"/>